<gene>
    <name evidence="1" type="ORF">ABH309_06570</name>
</gene>
<dbReference type="EMBL" id="JBDQQU010000007">
    <property type="protein sequence ID" value="MEO3954112.1"/>
    <property type="molecule type" value="Genomic_DNA"/>
</dbReference>
<proteinExistence type="predicted"/>
<evidence type="ECO:0000313" key="1">
    <source>
        <dbReference type="EMBL" id="MEO3954112.1"/>
    </source>
</evidence>
<comment type="caution">
    <text evidence="1">The sequence shown here is derived from an EMBL/GenBank/DDBJ whole genome shotgun (WGS) entry which is preliminary data.</text>
</comment>
<name>A0ABV0H2T4_9NEIS</name>
<accession>A0ABV0H2T4</accession>
<organism evidence="1 2">
    <name type="scientific">Chromobacterium piscinae</name>
    <dbReference type="NCBI Taxonomy" id="686831"/>
    <lineage>
        <taxon>Bacteria</taxon>
        <taxon>Pseudomonadati</taxon>
        <taxon>Pseudomonadota</taxon>
        <taxon>Betaproteobacteria</taxon>
        <taxon>Neisseriales</taxon>
        <taxon>Chromobacteriaceae</taxon>
        <taxon>Chromobacterium</taxon>
    </lineage>
</organism>
<reference evidence="1 2" key="1">
    <citation type="submission" date="2024-05" db="EMBL/GenBank/DDBJ databases">
        <authorList>
            <person name="De Oliveira J.P."/>
            <person name="Noriler S.A."/>
            <person name="De Oliveira A.G."/>
            <person name="Sipoli D.S."/>
        </authorList>
    </citation>
    <scope>NUCLEOTIDE SEQUENCE [LARGE SCALE GENOMIC DNA]</scope>
    <source>
        <strain evidence="1 2">LABIM186</strain>
    </source>
</reference>
<keyword evidence="2" id="KW-1185">Reference proteome</keyword>
<evidence type="ECO:0000313" key="2">
    <source>
        <dbReference type="Proteomes" id="UP001438292"/>
    </source>
</evidence>
<protein>
    <submittedName>
        <fullName evidence="1">Uncharacterized protein</fullName>
    </submittedName>
</protein>
<dbReference type="RefSeq" id="WP_346194452.1">
    <property type="nucleotide sequence ID" value="NZ_JBDJHV010000014.1"/>
</dbReference>
<sequence length="93" mass="10562">MAYSPPFSSLEIETLRQTIARVGETRRLTVLNEGIMPEADVLLCLYRNQRINIHVDLAYGASLHAIDPVNAQELLALKQWLLEHSLHSQDHES</sequence>
<dbReference type="Proteomes" id="UP001438292">
    <property type="component" value="Unassembled WGS sequence"/>
</dbReference>